<dbReference type="InterPro" id="IPR023186">
    <property type="entry name" value="IUNH"/>
</dbReference>
<feature type="compositionally biased region" description="Basic and acidic residues" evidence="3">
    <location>
        <begin position="115"/>
        <end position="125"/>
    </location>
</feature>
<dbReference type="GO" id="GO:0008477">
    <property type="term" value="F:purine nucleosidase activity"/>
    <property type="evidence" value="ECO:0007669"/>
    <property type="project" value="TreeGrafter"/>
</dbReference>
<dbReference type="SUPFAM" id="SSF53590">
    <property type="entry name" value="Nucleoside hydrolase"/>
    <property type="match status" value="1"/>
</dbReference>
<dbReference type="InterPro" id="IPR036452">
    <property type="entry name" value="Ribo_hydro-like"/>
</dbReference>
<keyword evidence="2" id="KW-0326">Glycosidase</keyword>
<dbReference type="PANTHER" id="PTHR12304:SF4">
    <property type="entry name" value="URIDINE NUCLEOSIDASE"/>
    <property type="match status" value="1"/>
</dbReference>
<dbReference type="STRING" id="178339.BH719_06480"/>
<dbReference type="RefSeq" id="WP_009744013.1">
    <property type="nucleotide sequence ID" value="NZ_CP017298.1"/>
</dbReference>
<sequence length="343" mass="36202">MAPRRIILDCDPGNGVPGANVDDALALAYALRSPLVDVGAVWTVFGNTPPDLGYRCASEVIRVVGAGGSGAGGGPSSSPVLRCGPFQPASGDPQRWLRQRRESASSPAGLAAWGRRPERASVREEADGDAAGEVPPARLGDLVDDLRCPEQTTLVGIGPLTNIARVLTGWGAAPGRVDRIVVMGGALAFGTMVDTNFAVDPRAARVVVRFGIPVTIVPLDTTRTTCLTRDRWRAIIRRAAEKGPMAVATASAFDAWVSPWLSYSEATRPVDGMWVHDLVALVALAHPELVDSSQHRVDVRDDGKLVECPDGVPVDIVEAVDNEAMISLWERTVFDAGAAAPPP</sequence>
<dbReference type="KEGG" id="phon:BH719_06480"/>
<proteinExistence type="predicted"/>
<dbReference type="Pfam" id="PF01156">
    <property type="entry name" value="IU_nuc_hydro"/>
    <property type="match status" value="1"/>
</dbReference>
<name>A0A1D8B332_9ACTO</name>
<dbReference type="PANTHER" id="PTHR12304">
    <property type="entry name" value="INOSINE-URIDINE PREFERRING NUCLEOSIDE HYDROLASE"/>
    <property type="match status" value="1"/>
</dbReference>
<dbReference type="GO" id="GO:0006152">
    <property type="term" value="P:purine nucleoside catabolic process"/>
    <property type="evidence" value="ECO:0007669"/>
    <property type="project" value="TreeGrafter"/>
</dbReference>
<keyword evidence="6" id="KW-1185">Reference proteome</keyword>
<dbReference type="Proteomes" id="UP000095214">
    <property type="component" value="Chromosome"/>
</dbReference>
<evidence type="ECO:0000256" key="3">
    <source>
        <dbReference type="SAM" id="MobiDB-lite"/>
    </source>
</evidence>
<protein>
    <recommendedName>
        <fullName evidence="4">Inosine/uridine-preferring nucleoside hydrolase domain-containing protein</fullName>
    </recommendedName>
</protein>
<evidence type="ECO:0000313" key="5">
    <source>
        <dbReference type="EMBL" id="AOS47532.1"/>
    </source>
</evidence>
<feature type="region of interest" description="Disordered" evidence="3">
    <location>
        <begin position="69"/>
        <end position="135"/>
    </location>
</feature>
<evidence type="ECO:0000259" key="4">
    <source>
        <dbReference type="Pfam" id="PF01156"/>
    </source>
</evidence>
<dbReference type="Gene3D" id="3.90.245.10">
    <property type="entry name" value="Ribonucleoside hydrolase-like"/>
    <property type="match status" value="1"/>
</dbReference>
<accession>A0A1D8B332</accession>
<reference evidence="5 6" key="1">
    <citation type="submission" date="2016-09" db="EMBL/GenBank/DDBJ databases">
        <title>Complete genome sequence of Actinomyces hongkongensis HKU8.</title>
        <authorList>
            <person name="Gao Y.-X."/>
            <person name="Zhou Y.-Y."/>
            <person name="Xie Y."/>
            <person name="Wang M."/>
            <person name="Wang S.-J."/>
            <person name="Shen S.-G."/>
        </authorList>
    </citation>
    <scope>NUCLEOTIDE SEQUENCE [LARGE SCALE GENOMIC DNA]</scope>
    <source>
        <strain evidence="5 6">HKU8</strain>
    </source>
</reference>
<organism evidence="5 6">
    <name type="scientific">Pauljensenia hongkongensis</name>
    <dbReference type="NCBI Taxonomy" id="178339"/>
    <lineage>
        <taxon>Bacteria</taxon>
        <taxon>Bacillati</taxon>
        <taxon>Actinomycetota</taxon>
        <taxon>Actinomycetes</taxon>
        <taxon>Actinomycetales</taxon>
        <taxon>Actinomycetaceae</taxon>
        <taxon>Pauljensenia</taxon>
    </lineage>
</organism>
<feature type="domain" description="Inosine/uridine-preferring nucleoside hydrolase" evidence="4">
    <location>
        <begin position="6"/>
        <end position="324"/>
    </location>
</feature>
<dbReference type="InterPro" id="IPR001910">
    <property type="entry name" value="Inosine/uridine_hydrolase_dom"/>
</dbReference>
<dbReference type="AlphaFoldDB" id="A0A1D8B332"/>
<gene>
    <name evidence="5" type="ORF">BH719_06480</name>
</gene>
<dbReference type="GO" id="GO:0005829">
    <property type="term" value="C:cytosol"/>
    <property type="evidence" value="ECO:0007669"/>
    <property type="project" value="TreeGrafter"/>
</dbReference>
<dbReference type="OrthoDB" id="9797882at2"/>
<evidence type="ECO:0000256" key="2">
    <source>
        <dbReference type="ARBA" id="ARBA00023295"/>
    </source>
</evidence>
<dbReference type="EMBL" id="CP017298">
    <property type="protein sequence ID" value="AOS47532.1"/>
    <property type="molecule type" value="Genomic_DNA"/>
</dbReference>
<keyword evidence="1" id="KW-0378">Hydrolase</keyword>
<evidence type="ECO:0000256" key="1">
    <source>
        <dbReference type="ARBA" id="ARBA00022801"/>
    </source>
</evidence>
<evidence type="ECO:0000313" key="6">
    <source>
        <dbReference type="Proteomes" id="UP000095214"/>
    </source>
</evidence>